<evidence type="ECO:0008006" key="4">
    <source>
        <dbReference type="Google" id="ProtNLM"/>
    </source>
</evidence>
<reference evidence="2 3" key="1">
    <citation type="journal article" date="2014" name="BMC Genomics">
        <title>Genome sequencing of four Aureobasidium pullulans varieties: biotechnological potential, stress tolerance, and description of new species.</title>
        <authorList>
            <person name="Gostin Ar C."/>
            <person name="Ohm R.A."/>
            <person name="Kogej T."/>
            <person name="Sonjak S."/>
            <person name="Turk M."/>
            <person name="Zajc J."/>
            <person name="Zalar P."/>
            <person name="Grube M."/>
            <person name="Sun H."/>
            <person name="Han J."/>
            <person name="Sharma A."/>
            <person name="Chiniquy J."/>
            <person name="Ngan C.Y."/>
            <person name="Lipzen A."/>
            <person name="Barry K."/>
            <person name="Grigoriev I.V."/>
            <person name="Gunde-Cimerman N."/>
        </authorList>
    </citation>
    <scope>NUCLEOTIDE SEQUENCE [LARGE SCALE GENOMIC DNA]</scope>
    <source>
        <strain evidence="2 3">EXF-2481</strain>
    </source>
</reference>
<dbReference type="Proteomes" id="UP000030641">
    <property type="component" value="Unassembled WGS sequence"/>
</dbReference>
<organism evidence="2 3">
    <name type="scientific">Aureobasidium subglaciale (strain EXF-2481)</name>
    <name type="common">Aureobasidium pullulans var. subglaciale</name>
    <dbReference type="NCBI Taxonomy" id="1043005"/>
    <lineage>
        <taxon>Eukaryota</taxon>
        <taxon>Fungi</taxon>
        <taxon>Dikarya</taxon>
        <taxon>Ascomycota</taxon>
        <taxon>Pezizomycotina</taxon>
        <taxon>Dothideomycetes</taxon>
        <taxon>Dothideomycetidae</taxon>
        <taxon>Dothideales</taxon>
        <taxon>Saccotheciaceae</taxon>
        <taxon>Aureobasidium</taxon>
    </lineage>
</organism>
<dbReference type="PANTHER" id="PTHR37471:SF1">
    <property type="entry name" value="AB HYDROLASE-1 DOMAIN-CONTAINING PROTEIN"/>
    <property type="match status" value="1"/>
</dbReference>
<dbReference type="InterPro" id="IPR029058">
    <property type="entry name" value="AB_hydrolase_fold"/>
</dbReference>
<evidence type="ECO:0000313" key="2">
    <source>
        <dbReference type="EMBL" id="KEQ95310.1"/>
    </source>
</evidence>
<feature type="transmembrane region" description="Helical" evidence="1">
    <location>
        <begin position="9"/>
        <end position="28"/>
    </location>
</feature>
<dbReference type="SUPFAM" id="SSF53474">
    <property type="entry name" value="alpha/beta-Hydrolases"/>
    <property type="match status" value="1"/>
</dbReference>
<gene>
    <name evidence="2" type="ORF">AUEXF2481DRAFT_65402</name>
</gene>
<name>A0A074YC46_AURSE</name>
<dbReference type="InParanoid" id="A0A074YC46"/>
<keyword evidence="1" id="KW-1133">Transmembrane helix</keyword>
<evidence type="ECO:0000256" key="1">
    <source>
        <dbReference type="SAM" id="Phobius"/>
    </source>
</evidence>
<accession>A0A074YC46</accession>
<dbReference type="STRING" id="1043005.A0A074YC46"/>
<protein>
    <recommendedName>
        <fullName evidence="4">AB hydrolase-1 domain-containing protein</fullName>
    </recommendedName>
</protein>
<keyword evidence="1" id="KW-0812">Transmembrane</keyword>
<proteinExistence type="predicted"/>
<dbReference type="Gene3D" id="3.40.50.1820">
    <property type="entry name" value="alpha/beta hydrolase"/>
    <property type="match status" value="1"/>
</dbReference>
<dbReference type="AlphaFoldDB" id="A0A074YC46"/>
<dbReference type="OMA" id="WSENILW"/>
<dbReference type="GeneID" id="25370085"/>
<keyword evidence="3" id="KW-1185">Reference proteome</keyword>
<dbReference type="PANTHER" id="PTHR37471">
    <property type="entry name" value="UNNAMED PRODUCT"/>
    <property type="match status" value="1"/>
</dbReference>
<sequence length="492" mass="57397">MGPSTSEYIFIRTCIAFLHWIAPLSVAYSFVNLYLRPNRSHGFSIQDILIAWALLEAVFYLVIFLPLRRHLQRPALHPEHASREQRKQDFIQCMGSVPDLDEFLSKWFKNSPLSEIKRENIKEFLRWAFLSLDSVDEAYEDEVEEYVQLIEKTRQKEFEPGRGSARCIRLTFDKVELLHRSLFWYLCVWVVDCLTSLRLFYYGFSYHRLPLRRFFSVFPLRPHNLISPIKSPSDKLTYWHRPHHSKTDLPILFIHGIGIGLYPYVDFLAEVNKEIKGKDGKSVGVIAVEIMSISFRLAGQTLLKQEMCAEIDKILKAHQWDKCVLMSHSYGSVISTHLLYTPSIAKKIGPVLLIDPVTFLLHLPDVAYNFLHRKPTSSNEHRLSYFASNDIGVAHTLSRRFFWKESIIWKEDFGHRLVTVVLCGQDLIVDTQHVGEYLSGTDDDSWKTQEFKGKSLDILWFEKLDHAEVFDQRATRTKLLRALHEYCGEQVD</sequence>
<dbReference type="EMBL" id="KL584759">
    <property type="protein sequence ID" value="KEQ95310.1"/>
    <property type="molecule type" value="Genomic_DNA"/>
</dbReference>
<dbReference type="RefSeq" id="XP_013343901.1">
    <property type="nucleotide sequence ID" value="XM_013488447.1"/>
</dbReference>
<dbReference type="OrthoDB" id="6431331at2759"/>
<keyword evidence="1" id="KW-0472">Membrane</keyword>
<evidence type="ECO:0000313" key="3">
    <source>
        <dbReference type="Proteomes" id="UP000030641"/>
    </source>
</evidence>
<feature type="transmembrane region" description="Helical" evidence="1">
    <location>
        <begin position="48"/>
        <end position="67"/>
    </location>
</feature>
<feature type="transmembrane region" description="Helical" evidence="1">
    <location>
        <begin position="182"/>
        <end position="204"/>
    </location>
</feature>
<dbReference type="HOGENOM" id="CLU_027502_2_0_1"/>